<dbReference type="Proteomes" id="UP000228568">
    <property type="component" value="Unassembled WGS sequence"/>
</dbReference>
<name>A0A2M7VAI7_9BACT</name>
<dbReference type="FunFam" id="3.30.360.10:FF:000002">
    <property type="entry name" value="Glyceraldehyde-3-phosphate dehydrogenase"/>
    <property type="match status" value="1"/>
</dbReference>
<dbReference type="GO" id="GO:0050661">
    <property type="term" value="F:NADP binding"/>
    <property type="evidence" value="ECO:0007669"/>
    <property type="project" value="InterPro"/>
</dbReference>
<sequence>MLKVVINGFGRIGRHAFKIALTKKNMQIVAINDLTDTKTLTHLLKYDTAYETYDKKVSFDEKNIIVNGKKYPVFAEKDPALLPWKKMKVDMVLECTGRFRDSATAGLHLKAGAKKVILSAPAKGNDIPTYVRGINCGLVGKEKAKIINNASCTTNCIAPVMAVLDETFGIAKGMMSTVHGYTSDQNLQDGPHKDLRRARAAAENIVPTTTGAAKAVGEVKTNMQGIFDGVAFRVPVPTCSLSDITVVLKKNVTKDEVKVALVKASKTSRFKGILAVTEEELVSSDYVGNTYSSIVDLKLTNVVGGNLVKVVAWYDNETGYANRLVEMAGLYGGK</sequence>
<dbReference type="EMBL" id="PFPK01000002">
    <property type="protein sequence ID" value="PIZ95901.1"/>
    <property type="molecule type" value="Genomic_DNA"/>
</dbReference>
<dbReference type="InterPro" id="IPR020828">
    <property type="entry name" value="GlycerAld_3-P_DH_NAD(P)-bd"/>
</dbReference>
<feature type="domain" description="Glyceraldehyde 3-phosphate dehydrogenase NAD(P) binding" evidence="9">
    <location>
        <begin position="2"/>
        <end position="152"/>
    </location>
</feature>
<evidence type="ECO:0000259" key="9">
    <source>
        <dbReference type="SMART" id="SM00846"/>
    </source>
</evidence>
<dbReference type="GO" id="GO:0016620">
    <property type="term" value="F:oxidoreductase activity, acting on the aldehyde or oxo group of donors, NAD or NADP as acceptor"/>
    <property type="evidence" value="ECO:0007669"/>
    <property type="project" value="InterPro"/>
</dbReference>
<keyword evidence="5" id="KW-0547">Nucleotide-binding</keyword>
<protein>
    <recommendedName>
        <fullName evidence="8">Glyceraldehyde-3-phosphate dehydrogenase</fullName>
        <ecNumber evidence="8">1.2.1.-</ecNumber>
    </recommendedName>
</protein>
<evidence type="ECO:0000256" key="8">
    <source>
        <dbReference type="RuleBase" id="RU361160"/>
    </source>
</evidence>
<dbReference type="PROSITE" id="PS00071">
    <property type="entry name" value="GAPDH"/>
    <property type="match status" value="1"/>
</dbReference>
<feature type="binding site" evidence="4">
    <location>
        <position position="233"/>
    </location>
    <ligand>
        <name>D-glyceraldehyde 3-phosphate</name>
        <dbReference type="ChEBI" id="CHEBI:59776"/>
    </ligand>
</feature>
<dbReference type="Gene3D" id="3.40.50.720">
    <property type="entry name" value="NAD(P)-binding Rossmann-like Domain"/>
    <property type="match status" value="1"/>
</dbReference>
<evidence type="ECO:0000256" key="2">
    <source>
        <dbReference type="ARBA" id="ARBA00023002"/>
    </source>
</evidence>
<comment type="similarity">
    <text evidence="1 7">Belongs to the glyceraldehyde-3-phosphate dehydrogenase family.</text>
</comment>
<dbReference type="FunFam" id="3.40.50.720:FF:000001">
    <property type="entry name" value="Glyceraldehyde-3-phosphate dehydrogenase"/>
    <property type="match status" value="1"/>
</dbReference>
<feature type="binding site" evidence="5">
    <location>
        <begin position="11"/>
        <end position="12"/>
    </location>
    <ligand>
        <name>NAD(+)</name>
        <dbReference type="ChEBI" id="CHEBI:57540"/>
    </ligand>
</feature>
<dbReference type="Gene3D" id="3.30.360.10">
    <property type="entry name" value="Dihydrodipicolinate Reductase, domain 2"/>
    <property type="match status" value="1"/>
</dbReference>
<feature type="binding site" evidence="4">
    <location>
        <begin position="210"/>
        <end position="211"/>
    </location>
    <ligand>
        <name>D-glyceraldehyde 3-phosphate</name>
        <dbReference type="ChEBI" id="CHEBI:59776"/>
    </ligand>
</feature>
<evidence type="ECO:0000313" key="10">
    <source>
        <dbReference type="EMBL" id="PIZ95901.1"/>
    </source>
</evidence>
<feature type="active site" description="Nucleophile" evidence="3">
    <location>
        <position position="152"/>
    </location>
</feature>
<evidence type="ECO:0000256" key="4">
    <source>
        <dbReference type="PIRSR" id="PIRSR000149-2"/>
    </source>
</evidence>
<accession>A0A2M7VAI7</accession>
<dbReference type="InterPro" id="IPR006424">
    <property type="entry name" value="Glyceraldehyde-3-P_DH_1"/>
</dbReference>
<keyword evidence="2 8" id="KW-0560">Oxidoreductase</keyword>
<dbReference type="InterPro" id="IPR020830">
    <property type="entry name" value="GlycerAld_3-P_DH_AS"/>
</dbReference>
<dbReference type="SUPFAM" id="SSF55347">
    <property type="entry name" value="Glyceraldehyde-3-phosphate dehydrogenase-like, C-terminal domain"/>
    <property type="match status" value="1"/>
</dbReference>
<evidence type="ECO:0000256" key="3">
    <source>
        <dbReference type="PIRSR" id="PIRSR000149-1"/>
    </source>
</evidence>
<feature type="binding site" evidence="5">
    <location>
        <position position="119"/>
    </location>
    <ligand>
        <name>NAD(+)</name>
        <dbReference type="ChEBI" id="CHEBI:57540"/>
    </ligand>
</feature>
<feature type="binding site" evidence="5">
    <location>
        <position position="316"/>
    </location>
    <ligand>
        <name>NAD(+)</name>
        <dbReference type="ChEBI" id="CHEBI:57540"/>
    </ligand>
</feature>
<proteinExistence type="inferred from homology"/>
<dbReference type="InterPro" id="IPR036291">
    <property type="entry name" value="NAD(P)-bd_dom_sf"/>
</dbReference>
<reference evidence="11" key="1">
    <citation type="submission" date="2017-09" db="EMBL/GenBank/DDBJ databases">
        <title>Depth-based differentiation of microbial function through sediment-hosted aquifers and enrichment of novel symbionts in the deep terrestrial subsurface.</title>
        <authorList>
            <person name="Probst A.J."/>
            <person name="Ladd B."/>
            <person name="Jarett J.K."/>
            <person name="Geller-Mcgrath D.E."/>
            <person name="Sieber C.M.K."/>
            <person name="Emerson J.B."/>
            <person name="Anantharaman K."/>
            <person name="Thomas B.C."/>
            <person name="Malmstrom R."/>
            <person name="Stieglmeier M."/>
            <person name="Klingl A."/>
            <person name="Woyke T."/>
            <person name="Ryan C.M."/>
            <person name="Banfield J.F."/>
        </authorList>
    </citation>
    <scope>NUCLEOTIDE SEQUENCE [LARGE SCALE GENOMIC DNA]</scope>
</reference>
<dbReference type="InterPro" id="IPR020831">
    <property type="entry name" value="GlycerAld/Erythrose_P_DH"/>
</dbReference>
<dbReference type="PANTHER" id="PTHR43148">
    <property type="entry name" value="GLYCERALDEHYDE-3-PHOSPHATE DEHYDROGENASE 2"/>
    <property type="match status" value="1"/>
</dbReference>
<feature type="binding site" evidence="5">
    <location>
        <position position="33"/>
    </location>
    <ligand>
        <name>NAD(+)</name>
        <dbReference type="ChEBI" id="CHEBI:57540"/>
    </ligand>
</feature>
<evidence type="ECO:0000256" key="5">
    <source>
        <dbReference type="PIRSR" id="PIRSR000149-3"/>
    </source>
</evidence>
<evidence type="ECO:0000256" key="1">
    <source>
        <dbReference type="ARBA" id="ARBA00007406"/>
    </source>
</evidence>
<dbReference type="SUPFAM" id="SSF51735">
    <property type="entry name" value="NAD(P)-binding Rossmann-fold domains"/>
    <property type="match status" value="1"/>
</dbReference>
<dbReference type="PRINTS" id="PR00078">
    <property type="entry name" value="G3PDHDRGNASE"/>
</dbReference>
<dbReference type="CDD" id="cd18126">
    <property type="entry name" value="GAPDH_I_C"/>
    <property type="match status" value="1"/>
</dbReference>
<dbReference type="Pfam" id="PF00044">
    <property type="entry name" value="Gp_dh_N"/>
    <property type="match status" value="1"/>
</dbReference>
<organism evidence="10 11">
    <name type="scientific">Candidatus Magasanikbacteria bacterium CG_4_10_14_0_2_um_filter_37_12</name>
    <dbReference type="NCBI Taxonomy" id="1974637"/>
    <lineage>
        <taxon>Bacteria</taxon>
        <taxon>Candidatus Magasanikiibacteriota</taxon>
    </lineage>
</organism>
<dbReference type="GO" id="GO:0006006">
    <property type="term" value="P:glucose metabolic process"/>
    <property type="evidence" value="ECO:0007669"/>
    <property type="project" value="InterPro"/>
</dbReference>
<feature type="binding site" evidence="4">
    <location>
        <begin position="151"/>
        <end position="153"/>
    </location>
    <ligand>
        <name>D-glyceraldehyde 3-phosphate</name>
        <dbReference type="ChEBI" id="CHEBI:59776"/>
    </ligand>
</feature>
<dbReference type="CDD" id="cd05214">
    <property type="entry name" value="GAPDH_I_N"/>
    <property type="match status" value="1"/>
</dbReference>
<dbReference type="Pfam" id="PF02800">
    <property type="entry name" value="Gp_dh_C"/>
    <property type="match status" value="1"/>
</dbReference>
<keyword evidence="5" id="KW-0520">NAD</keyword>
<dbReference type="SMART" id="SM00846">
    <property type="entry name" value="Gp_dh_N"/>
    <property type="match status" value="1"/>
</dbReference>
<gene>
    <name evidence="10" type="primary">gap</name>
    <name evidence="10" type="ORF">COX81_00185</name>
</gene>
<feature type="site" description="Activates thiol group during catalysis" evidence="6">
    <location>
        <position position="179"/>
    </location>
</feature>
<dbReference type="EC" id="1.2.1.-" evidence="8"/>
<dbReference type="GO" id="GO:0051287">
    <property type="term" value="F:NAD binding"/>
    <property type="evidence" value="ECO:0007669"/>
    <property type="project" value="InterPro"/>
</dbReference>
<evidence type="ECO:0000256" key="7">
    <source>
        <dbReference type="RuleBase" id="RU000397"/>
    </source>
</evidence>
<dbReference type="AlphaFoldDB" id="A0A2M7VAI7"/>
<dbReference type="InterPro" id="IPR020829">
    <property type="entry name" value="GlycerAld_3-P_DH_cat"/>
</dbReference>
<dbReference type="NCBIfam" id="TIGR01534">
    <property type="entry name" value="GAPDH-I"/>
    <property type="match status" value="1"/>
</dbReference>
<evidence type="ECO:0000313" key="11">
    <source>
        <dbReference type="Proteomes" id="UP000228568"/>
    </source>
</evidence>
<evidence type="ECO:0000256" key="6">
    <source>
        <dbReference type="PIRSR" id="PIRSR000149-4"/>
    </source>
</evidence>
<dbReference type="PIRSF" id="PIRSF000149">
    <property type="entry name" value="GAP_DH"/>
    <property type="match status" value="1"/>
</dbReference>
<feature type="binding site" evidence="4">
    <location>
        <position position="182"/>
    </location>
    <ligand>
        <name>D-glyceraldehyde 3-phosphate</name>
        <dbReference type="ChEBI" id="CHEBI:59776"/>
    </ligand>
</feature>
<comment type="caution">
    <text evidence="10">The sequence shown here is derived from an EMBL/GenBank/DDBJ whole genome shotgun (WGS) entry which is preliminary data.</text>
</comment>